<dbReference type="InterPro" id="IPR029016">
    <property type="entry name" value="GAF-like_dom_sf"/>
</dbReference>
<reference evidence="3 4" key="1">
    <citation type="submission" date="2024-06" db="EMBL/GenBank/DDBJ databases">
        <title>The Natural Products Discovery Center: Release of the First 8490 Sequenced Strains for Exploring Actinobacteria Biosynthetic Diversity.</title>
        <authorList>
            <person name="Kalkreuter E."/>
            <person name="Kautsar S.A."/>
            <person name="Yang D."/>
            <person name="Bader C.D."/>
            <person name="Teijaro C.N."/>
            <person name="Fluegel L."/>
            <person name="Davis C.M."/>
            <person name="Simpson J.R."/>
            <person name="Lauterbach L."/>
            <person name="Steele A.D."/>
            <person name="Gui C."/>
            <person name="Meng S."/>
            <person name="Li G."/>
            <person name="Viehrig K."/>
            <person name="Ye F."/>
            <person name="Su P."/>
            <person name="Kiefer A.F."/>
            <person name="Nichols A."/>
            <person name="Cepeda A.J."/>
            <person name="Yan W."/>
            <person name="Fan B."/>
            <person name="Jiang Y."/>
            <person name="Adhikari A."/>
            <person name="Zheng C.-J."/>
            <person name="Schuster L."/>
            <person name="Cowan T.M."/>
            <person name="Smanski M.J."/>
            <person name="Chevrette M.G."/>
            <person name="De Carvalho L.P.S."/>
            <person name="Shen B."/>
        </authorList>
    </citation>
    <scope>NUCLEOTIDE SEQUENCE [LARGE SCALE GENOMIC DNA]</scope>
    <source>
        <strain evidence="3 4">NPDC048117</strain>
    </source>
</reference>
<gene>
    <name evidence="3" type="ORF">AB0D95_06295</name>
</gene>
<dbReference type="CDD" id="cd16936">
    <property type="entry name" value="HATPase_RsbW-like"/>
    <property type="match status" value="1"/>
</dbReference>
<dbReference type="SUPFAM" id="SSF55874">
    <property type="entry name" value="ATPase domain of HSP90 chaperone/DNA topoisomerase II/histidine kinase"/>
    <property type="match status" value="1"/>
</dbReference>
<comment type="caution">
    <text evidence="3">The sequence shown here is derived from an EMBL/GenBank/DDBJ whole genome shotgun (WGS) entry which is preliminary data.</text>
</comment>
<keyword evidence="4" id="KW-1185">Reference proteome</keyword>
<dbReference type="Pfam" id="PF13426">
    <property type="entry name" value="PAS_9"/>
    <property type="match status" value="1"/>
</dbReference>
<evidence type="ECO:0000256" key="1">
    <source>
        <dbReference type="ARBA" id="ARBA00022801"/>
    </source>
</evidence>
<evidence type="ECO:0000313" key="3">
    <source>
        <dbReference type="EMBL" id="MEU9576875.1"/>
    </source>
</evidence>
<dbReference type="Pfam" id="PF13581">
    <property type="entry name" value="HATPase_c_2"/>
    <property type="match status" value="1"/>
</dbReference>
<evidence type="ECO:0000259" key="2">
    <source>
        <dbReference type="PROSITE" id="PS50112"/>
    </source>
</evidence>
<dbReference type="EMBL" id="JBEZNA010000009">
    <property type="protein sequence ID" value="MEU9576875.1"/>
    <property type="molecule type" value="Genomic_DNA"/>
</dbReference>
<dbReference type="SMART" id="SM00065">
    <property type="entry name" value="GAF"/>
    <property type="match status" value="1"/>
</dbReference>
<dbReference type="InterPro" id="IPR003594">
    <property type="entry name" value="HATPase_dom"/>
</dbReference>
<evidence type="ECO:0000313" key="4">
    <source>
        <dbReference type="Proteomes" id="UP001551584"/>
    </source>
</evidence>
<dbReference type="Proteomes" id="UP001551584">
    <property type="component" value="Unassembled WGS sequence"/>
</dbReference>
<accession>A0ABV3EL26</accession>
<dbReference type="InterPro" id="IPR001932">
    <property type="entry name" value="PPM-type_phosphatase-like_dom"/>
</dbReference>
<dbReference type="Gene3D" id="3.30.450.20">
    <property type="entry name" value="PAS domain"/>
    <property type="match status" value="1"/>
</dbReference>
<protein>
    <submittedName>
        <fullName evidence="3">SpoIIE family protein phosphatase</fullName>
    </submittedName>
</protein>
<dbReference type="InterPro" id="IPR036457">
    <property type="entry name" value="PPM-type-like_dom_sf"/>
</dbReference>
<dbReference type="PANTHER" id="PTHR43156">
    <property type="entry name" value="STAGE II SPORULATION PROTEIN E-RELATED"/>
    <property type="match status" value="1"/>
</dbReference>
<dbReference type="InterPro" id="IPR036890">
    <property type="entry name" value="HATPase_C_sf"/>
</dbReference>
<dbReference type="InterPro" id="IPR000014">
    <property type="entry name" value="PAS"/>
</dbReference>
<dbReference type="SUPFAM" id="SSF55781">
    <property type="entry name" value="GAF domain-like"/>
    <property type="match status" value="1"/>
</dbReference>
<dbReference type="SMART" id="SM00331">
    <property type="entry name" value="PP2C_SIG"/>
    <property type="match status" value="1"/>
</dbReference>
<dbReference type="Gene3D" id="3.30.565.10">
    <property type="entry name" value="Histidine kinase-like ATPase, C-terminal domain"/>
    <property type="match status" value="1"/>
</dbReference>
<keyword evidence="1" id="KW-0378">Hydrolase</keyword>
<dbReference type="PANTHER" id="PTHR43156:SF2">
    <property type="entry name" value="STAGE II SPORULATION PROTEIN E"/>
    <property type="match status" value="1"/>
</dbReference>
<dbReference type="InterPro" id="IPR052016">
    <property type="entry name" value="Bact_Sigma-Reg"/>
</dbReference>
<sequence length="799" mass="85321">MRPPETNVPPGGLVALLVDAGGVVRQCTDTVRELTGRDREEVVGRPMDELVAAPPGFAEWAGDGGSREFGAAVRDAGGHRVDVDVAMVPLPQSDAVPYLFLLVPASHALRHRQGRALVRALLTQERVGLVLRDAAPDGNCSTVNPGFFGLPASGQGGPSRLVLSDVLVAKDAEVIDGRLREVLRTGEPLVDFEHAARRRGGTADQWVSVSAFRLNDAAGQPAGVAALFVDVTEQFAARRRLTLLHAAANRLGESLDVTRNAEELVAVLVPGFADHACADVSDTVLRSGETSRMEPGMKLRRAAVASADGTWPAEIYQLGDELRVRDLESDALGSVGTMVVPDLAALSDELPVDAERMRLLFPASATSALFVPLMARGHILGVLGLWRGAGRQPYSATDVPLIEEIASRAALSLDNARRYARERDTVETLQRSLLPAPDTRTSAAETAGLYAPASTPAGTGGSWYDVVRLSGVRIALVAGKVVGHGMHAAAAMGRLRSAVQTLADLDLPPAELLTHLDDLVKRLGEGDRSEGRPLAGSLYGATCLYATYDPVTGECHMASAGHPGPVLVRRHSATVSDPVVRPGPRLGRGAEPFDPVELTLQPGDVLVLHSGPPVGVAPEDTPDLGHLHGSALAAARDDTPLSRLAERLLRDLNREPRQEDLALLLTRVGRVPPDRTAYWQLQADPEQASRARELTARQLAEWGLDEMAFGTELIISELVTNAIRYAGGPIGLRMVKDDRLVCEVSDPSQAQPHLRRARTSDEGGRGLFLIAQLADRWGSRYTLDGKTIWTEQTYPSGLG</sequence>
<dbReference type="InterPro" id="IPR035965">
    <property type="entry name" value="PAS-like_dom_sf"/>
</dbReference>
<dbReference type="RefSeq" id="WP_359269538.1">
    <property type="nucleotide sequence ID" value="NZ_JBEZNA010000009.1"/>
</dbReference>
<name>A0ABV3EL26_9ACTN</name>
<dbReference type="PROSITE" id="PS50112">
    <property type="entry name" value="PAS"/>
    <property type="match status" value="1"/>
</dbReference>
<dbReference type="Gene3D" id="3.30.450.40">
    <property type="match status" value="1"/>
</dbReference>
<feature type="domain" description="PAS" evidence="2">
    <location>
        <begin position="16"/>
        <end position="45"/>
    </location>
</feature>
<organism evidence="3 4">
    <name type="scientific">Streptomyces chilikensis</name>
    <dbReference type="NCBI Taxonomy" id="1194079"/>
    <lineage>
        <taxon>Bacteria</taxon>
        <taxon>Bacillati</taxon>
        <taxon>Actinomycetota</taxon>
        <taxon>Actinomycetes</taxon>
        <taxon>Kitasatosporales</taxon>
        <taxon>Streptomycetaceae</taxon>
        <taxon>Streptomyces</taxon>
    </lineage>
</organism>
<dbReference type="SUPFAM" id="SSF55785">
    <property type="entry name" value="PYP-like sensor domain (PAS domain)"/>
    <property type="match status" value="2"/>
</dbReference>
<dbReference type="Pfam" id="PF07228">
    <property type="entry name" value="SpoIIE"/>
    <property type="match status" value="1"/>
</dbReference>
<proteinExistence type="predicted"/>
<dbReference type="InterPro" id="IPR003018">
    <property type="entry name" value="GAF"/>
</dbReference>
<dbReference type="Gene3D" id="3.60.40.10">
    <property type="entry name" value="PPM-type phosphatase domain"/>
    <property type="match status" value="1"/>
</dbReference>
<dbReference type="Pfam" id="PF08448">
    <property type="entry name" value="PAS_4"/>
    <property type="match status" value="1"/>
</dbReference>
<dbReference type="Pfam" id="PF01590">
    <property type="entry name" value="GAF"/>
    <property type="match status" value="1"/>
</dbReference>
<dbReference type="InterPro" id="IPR013656">
    <property type="entry name" value="PAS_4"/>
</dbReference>